<dbReference type="GeneID" id="104789708"/>
<dbReference type="SUPFAM" id="SSF56672">
    <property type="entry name" value="DNA/RNA polymerases"/>
    <property type="match status" value="1"/>
</dbReference>
<dbReference type="RefSeq" id="XP_010513664.1">
    <property type="nucleotide sequence ID" value="XM_010515362.1"/>
</dbReference>
<protein>
    <submittedName>
        <fullName evidence="3">Uncharacterized protein LOC104789708</fullName>
    </submittedName>
</protein>
<dbReference type="InterPro" id="IPR043502">
    <property type="entry name" value="DNA/RNA_pol_sf"/>
</dbReference>
<organism evidence="2 3">
    <name type="scientific">Camelina sativa</name>
    <name type="common">False flax</name>
    <name type="synonym">Myagrum sativum</name>
    <dbReference type="NCBI Taxonomy" id="90675"/>
    <lineage>
        <taxon>Eukaryota</taxon>
        <taxon>Viridiplantae</taxon>
        <taxon>Streptophyta</taxon>
        <taxon>Embryophyta</taxon>
        <taxon>Tracheophyta</taxon>
        <taxon>Spermatophyta</taxon>
        <taxon>Magnoliopsida</taxon>
        <taxon>eudicotyledons</taxon>
        <taxon>Gunneridae</taxon>
        <taxon>Pentapetalae</taxon>
        <taxon>rosids</taxon>
        <taxon>malvids</taxon>
        <taxon>Brassicales</taxon>
        <taxon>Brassicaceae</taxon>
        <taxon>Camelineae</taxon>
        <taxon>Camelina</taxon>
    </lineage>
</organism>
<proteinExistence type="predicted"/>
<dbReference type="Pfam" id="PF00078">
    <property type="entry name" value="RVT_1"/>
    <property type="match status" value="1"/>
</dbReference>
<accession>A0ABM0ZC80</accession>
<dbReference type="InterPro" id="IPR000477">
    <property type="entry name" value="RT_dom"/>
</dbReference>
<evidence type="ECO:0000259" key="1">
    <source>
        <dbReference type="PROSITE" id="PS50878"/>
    </source>
</evidence>
<dbReference type="PANTHER" id="PTHR33116:SF78">
    <property type="entry name" value="OS12G0587133 PROTEIN"/>
    <property type="match status" value="1"/>
</dbReference>
<reference evidence="2" key="1">
    <citation type="journal article" date="2014" name="Nat. Commun.">
        <title>The emerging biofuel crop Camelina sativa retains a highly undifferentiated hexaploid genome structure.</title>
        <authorList>
            <person name="Kagale S."/>
            <person name="Koh C."/>
            <person name="Nixon J."/>
            <person name="Bollina V."/>
            <person name="Clarke W.E."/>
            <person name="Tuteja R."/>
            <person name="Spillane C."/>
            <person name="Robinson S.J."/>
            <person name="Links M.G."/>
            <person name="Clarke C."/>
            <person name="Higgins E.E."/>
            <person name="Huebert T."/>
            <person name="Sharpe A.G."/>
            <person name="Parkin I.A."/>
        </authorList>
    </citation>
    <scope>NUCLEOTIDE SEQUENCE [LARGE SCALE GENOMIC DNA]</scope>
    <source>
        <strain evidence="2">cv. DH55</strain>
    </source>
</reference>
<dbReference type="Proteomes" id="UP000694864">
    <property type="component" value="Chromosome 5"/>
</dbReference>
<keyword evidence="2" id="KW-1185">Reference proteome</keyword>
<evidence type="ECO:0000313" key="3">
    <source>
        <dbReference type="RefSeq" id="XP_010513664.1"/>
    </source>
</evidence>
<dbReference type="PANTHER" id="PTHR33116">
    <property type="entry name" value="REVERSE TRANSCRIPTASE ZINC-BINDING DOMAIN-CONTAINING PROTEIN-RELATED-RELATED"/>
    <property type="match status" value="1"/>
</dbReference>
<reference evidence="3" key="2">
    <citation type="submission" date="2025-08" db="UniProtKB">
        <authorList>
            <consortium name="RefSeq"/>
        </authorList>
    </citation>
    <scope>IDENTIFICATION</scope>
    <source>
        <tissue evidence="3">Leaf</tissue>
    </source>
</reference>
<evidence type="ECO:0000313" key="2">
    <source>
        <dbReference type="Proteomes" id="UP000694864"/>
    </source>
</evidence>
<dbReference type="PROSITE" id="PS50878">
    <property type="entry name" value="RT_POL"/>
    <property type="match status" value="1"/>
</dbReference>
<gene>
    <name evidence="3" type="primary">LOC104789708</name>
</gene>
<sequence length="200" mass="21747">MGWLTTCFSSPSFSVALNGELVGYFQGKKGLRQGDSISAPLFTLVMDILSKKLDIAAVQNSFKPHPLCVDPLITHLSFADDLLVFFDGTKSSLAAILDVLENFKVISGLGVNLAKSCLFLDGNDISGIASRQGLSHGALPVRYLGVPLITQKLSPTDYQPLIDKVKGRISGWTHRHLSFAVPFCGRECQIQLEEPRSLGR</sequence>
<feature type="domain" description="Reverse transcriptase" evidence="1">
    <location>
        <begin position="1"/>
        <end position="148"/>
    </location>
</feature>
<name>A0ABM0ZC80_CAMSA</name>